<sequence>MKKIVTLLCTSLIVLLMFVAPGNSVKAANPNLVPDLFSCGCEDHGIYPVTGSEKNKIVAELLSSDVFKTQKFELLKQDYTFMGVNKVQVAKFEGEIGNFVMVAVPFFNKSGTVEFAMFTNGVPSGIALPPTEDDHNH</sequence>
<dbReference type="AlphaFoldDB" id="A0A852T8F7"/>
<dbReference type="EMBL" id="JACCBX010000002">
    <property type="protein sequence ID" value="NYE04086.1"/>
    <property type="molecule type" value="Genomic_DNA"/>
</dbReference>
<gene>
    <name evidence="2" type="ORF">F4694_000830</name>
</gene>
<reference evidence="3" key="2">
    <citation type="submission" date="2020-08" db="EMBL/GenBank/DDBJ databases">
        <title>The Agave Microbiome: Exploring the role of microbial communities in plant adaptations to desert environments.</title>
        <authorList>
            <person name="Partida-Martinez L.P."/>
        </authorList>
    </citation>
    <scope>NUCLEOTIDE SEQUENCE [LARGE SCALE GENOMIC DNA]</scope>
    <source>
        <strain evidence="3">AT2.8</strain>
    </source>
</reference>
<evidence type="ECO:0008006" key="4">
    <source>
        <dbReference type="Google" id="ProtNLM"/>
    </source>
</evidence>
<name>A0A852T8F7_9BACI</name>
<evidence type="ECO:0000256" key="1">
    <source>
        <dbReference type="SAM" id="SignalP"/>
    </source>
</evidence>
<evidence type="ECO:0000313" key="3">
    <source>
        <dbReference type="Proteomes" id="UP000548423"/>
    </source>
</evidence>
<organism evidence="2 3">
    <name type="scientific">Neobacillus niacini</name>
    <dbReference type="NCBI Taxonomy" id="86668"/>
    <lineage>
        <taxon>Bacteria</taxon>
        <taxon>Bacillati</taxon>
        <taxon>Bacillota</taxon>
        <taxon>Bacilli</taxon>
        <taxon>Bacillales</taxon>
        <taxon>Bacillaceae</taxon>
        <taxon>Neobacillus</taxon>
    </lineage>
</organism>
<keyword evidence="1" id="KW-0732">Signal</keyword>
<protein>
    <recommendedName>
        <fullName evidence="4">DUF3887 domain-containing protein</fullName>
    </recommendedName>
</protein>
<dbReference type="Proteomes" id="UP000548423">
    <property type="component" value="Unassembled WGS sequence"/>
</dbReference>
<reference evidence="3" key="1">
    <citation type="submission" date="2020-07" db="EMBL/GenBank/DDBJ databases">
        <authorList>
            <person name="Partida-Martinez L."/>
            <person name="Huntemann M."/>
            <person name="Clum A."/>
            <person name="Wang J."/>
            <person name="Palaniappan K."/>
            <person name="Ritter S."/>
            <person name="Chen I.-M."/>
            <person name="Stamatis D."/>
            <person name="Reddy T."/>
            <person name="O'Malley R."/>
            <person name="Daum C."/>
            <person name="Shapiro N."/>
            <person name="Ivanova N."/>
            <person name="Kyrpides N."/>
            <person name="Woyke T."/>
        </authorList>
    </citation>
    <scope>NUCLEOTIDE SEQUENCE [LARGE SCALE GENOMIC DNA]</scope>
    <source>
        <strain evidence="3">AT2.8</strain>
    </source>
</reference>
<accession>A0A852T8F7</accession>
<comment type="caution">
    <text evidence="2">The sequence shown here is derived from an EMBL/GenBank/DDBJ whole genome shotgun (WGS) entry which is preliminary data.</text>
</comment>
<feature type="chain" id="PRO_5032450251" description="DUF3887 domain-containing protein" evidence="1">
    <location>
        <begin position="28"/>
        <end position="137"/>
    </location>
</feature>
<feature type="signal peptide" evidence="1">
    <location>
        <begin position="1"/>
        <end position="27"/>
    </location>
</feature>
<proteinExistence type="predicted"/>
<evidence type="ECO:0000313" key="2">
    <source>
        <dbReference type="EMBL" id="NYE04086.1"/>
    </source>
</evidence>